<dbReference type="PROSITE" id="PS00108">
    <property type="entry name" value="PROTEIN_KINASE_ST"/>
    <property type="match status" value="1"/>
</dbReference>
<evidence type="ECO:0000256" key="3">
    <source>
        <dbReference type="ARBA" id="ARBA00022777"/>
    </source>
</evidence>
<gene>
    <name evidence="6" type="ORF">DFA_05343</name>
</gene>
<dbReference type="InterPro" id="IPR001245">
    <property type="entry name" value="Ser-Thr/Tyr_kinase_cat_dom"/>
</dbReference>
<dbReference type="SMART" id="SM00671">
    <property type="entry name" value="SEL1"/>
    <property type="match status" value="4"/>
</dbReference>
<feature type="domain" description="Protein kinase" evidence="5">
    <location>
        <begin position="362"/>
        <end position="648"/>
    </location>
</feature>
<dbReference type="Pfam" id="PF07714">
    <property type="entry name" value="PK_Tyr_Ser-Thr"/>
    <property type="match status" value="1"/>
</dbReference>
<evidence type="ECO:0000313" key="7">
    <source>
        <dbReference type="Proteomes" id="UP000007797"/>
    </source>
</evidence>
<protein>
    <recommendedName>
        <fullName evidence="5">Protein kinase domain-containing protein</fullName>
    </recommendedName>
</protein>
<accession>F4PKY9</accession>
<dbReference type="Pfam" id="PF08238">
    <property type="entry name" value="Sel1"/>
    <property type="match status" value="3"/>
</dbReference>
<dbReference type="InterPro" id="IPR000719">
    <property type="entry name" value="Prot_kinase_dom"/>
</dbReference>
<dbReference type="Proteomes" id="UP000007797">
    <property type="component" value="Unassembled WGS sequence"/>
</dbReference>
<keyword evidence="1" id="KW-0808">Transferase</keyword>
<evidence type="ECO:0000259" key="5">
    <source>
        <dbReference type="PROSITE" id="PS50011"/>
    </source>
</evidence>
<dbReference type="GO" id="GO:0005524">
    <property type="term" value="F:ATP binding"/>
    <property type="evidence" value="ECO:0007669"/>
    <property type="project" value="UniProtKB-KW"/>
</dbReference>
<organism evidence="6 7">
    <name type="scientific">Cavenderia fasciculata</name>
    <name type="common">Slime mold</name>
    <name type="synonym">Dictyostelium fasciculatum</name>
    <dbReference type="NCBI Taxonomy" id="261658"/>
    <lineage>
        <taxon>Eukaryota</taxon>
        <taxon>Amoebozoa</taxon>
        <taxon>Evosea</taxon>
        <taxon>Eumycetozoa</taxon>
        <taxon>Dictyostelia</taxon>
        <taxon>Acytosteliales</taxon>
        <taxon>Cavenderiaceae</taxon>
        <taxon>Cavenderia</taxon>
    </lineage>
</organism>
<evidence type="ECO:0000256" key="1">
    <source>
        <dbReference type="ARBA" id="ARBA00022679"/>
    </source>
</evidence>
<name>F4PKY9_CACFS</name>
<dbReference type="PROSITE" id="PS50011">
    <property type="entry name" value="PROTEIN_KINASE_DOM"/>
    <property type="match status" value="1"/>
</dbReference>
<dbReference type="Gene3D" id="1.10.510.10">
    <property type="entry name" value="Transferase(Phosphotransferase) domain 1"/>
    <property type="match status" value="1"/>
</dbReference>
<dbReference type="KEGG" id="dfa:DFA_05343"/>
<dbReference type="PANTHER" id="PTHR44329:SF298">
    <property type="entry name" value="MIXED LINEAGE KINASE DOMAIN-LIKE PROTEIN"/>
    <property type="match status" value="1"/>
</dbReference>
<dbReference type="EMBL" id="GL883008">
    <property type="protein sequence ID" value="EGG23211.1"/>
    <property type="molecule type" value="Genomic_DNA"/>
</dbReference>
<evidence type="ECO:0000256" key="2">
    <source>
        <dbReference type="ARBA" id="ARBA00022741"/>
    </source>
</evidence>
<proteinExistence type="predicted"/>
<dbReference type="PANTHER" id="PTHR44329">
    <property type="entry name" value="SERINE/THREONINE-PROTEIN KINASE TNNI3K-RELATED"/>
    <property type="match status" value="1"/>
</dbReference>
<dbReference type="OrthoDB" id="4062651at2759"/>
<dbReference type="InterPro" id="IPR011009">
    <property type="entry name" value="Kinase-like_dom_sf"/>
</dbReference>
<keyword evidence="4" id="KW-0067">ATP-binding</keyword>
<keyword evidence="2" id="KW-0547">Nucleotide-binding</keyword>
<dbReference type="InterPro" id="IPR008271">
    <property type="entry name" value="Ser/Thr_kinase_AS"/>
</dbReference>
<dbReference type="AlphaFoldDB" id="F4PKY9"/>
<dbReference type="SMART" id="SM00220">
    <property type="entry name" value="S_TKc"/>
    <property type="match status" value="1"/>
</dbReference>
<dbReference type="RefSeq" id="XP_004361062.1">
    <property type="nucleotide sequence ID" value="XM_004361005.1"/>
</dbReference>
<keyword evidence="7" id="KW-1185">Reference proteome</keyword>
<evidence type="ECO:0000256" key="4">
    <source>
        <dbReference type="ARBA" id="ARBA00022840"/>
    </source>
</evidence>
<dbReference type="GO" id="GO:0004674">
    <property type="term" value="F:protein serine/threonine kinase activity"/>
    <property type="evidence" value="ECO:0007669"/>
    <property type="project" value="TreeGrafter"/>
</dbReference>
<dbReference type="SUPFAM" id="SSF81901">
    <property type="entry name" value="HCP-like"/>
    <property type="match status" value="3"/>
</dbReference>
<evidence type="ECO:0000313" key="6">
    <source>
        <dbReference type="EMBL" id="EGG23211.1"/>
    </source>
</evidence>
<dbReference type="Gene3D" id="3.30.200.20">
    <property type="entry name" value="Phosphorylase Kinase, domain 1"/>
    <property type="match status" value="1"/>
</dbReference>
<dbReference type="GeneID" id="14875174"/>
<dbReference type="STRING" id="1054147.F4PKY9"/>
<dbReference type="SUPFAM" id="SSF56112">
    <property type="entry name" value="Protein kinase-like (PK-like)"/>
    <property type="match status" value="1"/>
</dbReference>
<dbReference type="InterPro" id="IPR051681">
    <property type="entry name" value="Ser/Thr_Kinases-Pseudokinases"/>
</dbReference>
<dbReference type="InterPro" id="IPR011990">
    <property type="entry name" value="TPR-like_helical_dom_sf"/>
</dbReference>
<reference evidence="7" key="1">
    <citation type="journal article" date="2011" name="Genome Res.">
        <title>Phylogeny-wide analysis of social amoeba genomes highlights ancient origins for complex intercellular communication.</title>
        <authorList>
            <person name="Heidel A.J."/>
            <person name="Lawal H.M."/>
            <person name="Felder M."/>
            <person name="Schilde C."/>
            <person name="Helps N.R."/>
            <person name="Tunggal B."/>
            <person name="Rivero F."/>
            <person name="John U."/>
            <person name="Schleicher M."/>
            <person name="Eichinger L."/>
            <person name="Platzer M."/>
            <person name="Noegel A.A."/>
            <person name="Schaap P."/>
            <person name="Gloeckner G."/>
        </authorList>
    </citation>
    <scope>NUCLEOTIDE SEQUENCE [LARGE SCALE GENOMIC DNA]</scope>
    <source>
        <strain evidence="7">SH3</strain>
    </source>
</reference>
<dbReference type="Gene3D" id="1.25.40.10">
    <property type="entry name" value="Tetratricopeptide repeat domain"/>
    <property type="match status" value="2"/>
</dbReference>
<dbReference type="InterPro" id="IPR006597">
    <property type="entry name" value="Sel1-like"/>
</dbReference>
<sequence>MIDQVKTLSSWADRRGAKDEESIPNNFLLSIMYYYQFNRSITVDRTKEMNMETSVEREQKCKDYALLVEWKKNRDTQEPKHPFYNASNWVRQETLDGSLKTRHPLYDMLVYLANQYRVDYEKNPSDDTIKSLYGTTCYCLGVLHKYRWGVEEDKSNTLKYLMMAADVGEIHACYLVGMVYYFGTADPSQSKIKIGDYKPTNSSKYFKYQEYGYSDDIGSDAKIYHVIAEQNFFVARDYLFKAAQAGIKQSRNLIGRMHINGESFPQCAKKAREWHFKADEYGIFGYYKFYFQGRFVKQNYDLIIAENRQDSHAVILLKALCLDSLGKKEEAKRQVAHVNLDLPEILDLFRETYLPTIPFNSIKLDGFINQGWHGELHKIRIGDNYYALKVAKATNDPTTVTSFQKEAEISMLLTHPNVVQVHGSTIMGDNKVGIIMEFIESSLKDKLFNIDHQEWRKLVKDDFIQKEKEQSLVDSILFKILKQIITGMEYLHSQEIIHRDLKSGNILIDSNNHIKICDMGLSMVENTTKTGVQEQYDFERKLIDKSTKLDPDIFRNKEIDVIAFGIVIYDILKSLEIETGYFSELAVKCQTPYYFSNHFEDLLSMFQDDQEKQQQQQVNTKQIKNNNNTIEREKAKEMVEREKGRNYTKAAMSAYQLGMMSFRQNKVSEAFQYFNNHSLYYFPSALMASYCYSSGNGVNVNPEQAFKWCEKAYFEGSSIDLDSDEHDVYDASQLQFLKSQLERATFVLGLYYYNGKGIKKDESKALELFNKVKHTAEASRLLFKYHYSKNEMDIANQYYDSFINLFKPHYKSYYLKLIDKLRVPIDQLTTLSGGLLKDYDAHTLSQLNRINYNGSQYEFQFFKVEPNNLNVEAMIYFDIQKQSNTGHLALQRFYQFAYDQELGYLVYLKEIMLLPTLEQFLQTTTSPSPKICLSILKSLSNAMHILQEDDNLDKLMIILNPSNIYIKQVEKDKVYDVVLKNDFILSIQLNTLPQYNDFNDIDSFRPQTVESYFHMVDYVKKCCPQLDHSIDQLNESFNGMSQDLSLTFSMVTQYLGTLIQIACTNTLRDIFIECLSNQSSLWPLSRES</sequence>
<keyword evidence="3" id="KW-0418">Kinase</keyword>